<reference evidence="8 9" key="1">
    <citation type="submission" date="2022-12" db="EMBL/GenBank/DDBJ databases">
        <title>Chromosome-level genome of Tegillarca granosa.</title>
        <authorList>
            <person name="Kim J."/>
        </authorList>
    </citation>
    <scope>NUCLEOTIDE SEQUENCE [LARGE SCALE GENOMIC DNA]</scope>
    <source>
        <strain evidence="8">Teg-2019</strain>
        <tissue evidence="8">Adductor muscle</tissue>
    </source>
</reference>
<name>A0ABQ9F396_TEGGR</name>
<dbReference type="EMBL" id="JARBDR010000472">
    <property type="protein sequence ID" value="KAJ8311857.1"/>
    <property type="molecule type" value="Genomic_DNA"/>
</dbReference>
<evidence type="ECO:0000259" key="6">
    <source>
        <dbReference type="Pfam" id="PF02347"/>
    </source>
</evidence>
<evidence type="ECO:0000256" key="5">
    <source>
        <dbReference type="ARBA" id="ARBA00049026"/>
    </source>
</evidence>
<dbReference type="InterPro" id="IPR020581">
    <property type="entry name" value="GDC_P"/>
</dbReference>
<evidence type="ECO:0000256" key="2">
    <source>
        <dbReference type="ARBA" id="ARBA00012134"/>
    </source>
</evidence>
<evidence type="ECO:0000313" key="8">
    <source>
        <dbReference type="EMBL" id="KAJ8311857.1"/>
    </source>
</evidence>
<dbReference type="EC" id="1.4.4.2" evidence="2"/>
<sequence>MFTGKVAYRMTLQTREQHIRREKATSNICTAQALLANMAAMYAVYHGPHGLKVIAGLIHLKTAVLEKLFTGWGYATNTSYFDTLTISADSKTIKRIHVLANEARINFRKFAEVSSDVSRVGVSIDETVTRADLENIARIFATAKNVGDAWEQEFAALYAPIAKLAESLTGGKSENQDNIIQELKTQLTNIAGGLKGNMRTSDILNHEIFHRITSETQMMRYLSELERKDISLTYSMISLGSCTMKLNPATAMMPLSWEEFANSHPYADPKQNLGYRKVFDFLESTLASITGMDAVSLQPNSGAQGEFAGLLAIRGYHLANEKKSATTGIQPSRTIMLIPTSAHGTNPASAIMAGMEVVLVSCMKNGDIDLEDLRAKIAEYRSSLAGLMITYPSTHGIYEEEVKEICALVHEAGGQVYMDGANMNAQVGLTSPATIGADVCHLNLHKTFAIPHGGGGPGMGPIAVKKHLAPHLPGHAIIPVNERSTNQVSSSPWGSASILLISYAYIRMLGGKGLQDATAVAMLNANYLKERLAPHYPVLYQGKNNRVAHEFIIDIRPFEKTAGIKAEDISKRLIDFGFHAPTMSFPIPGTLMIEPTESEDLAELDRFVAANDYHPKRNYPK</sequence>
<dbReference type="Gene3D" id="3.40.640.10">
    <property type="entry name" value="Type I PLP-dependent aspartate aminotransferase-like (Major domain)"/>
    <property type="match status" value="2"/>
</dbReference>
<comment type="caution">
    <text evidence="8">The sequence shown here is derived from an EMBL/GenBank/DDBJ whole genome shotgun (WGS) entry which is preliminary data.</text>
</comment>
<dbReference type="InterPro" id="IPR015421">
    <property type="entry name" value="PyrdxlP-dep_Trfase_major"/>
</dbReference>
<dbReference type="Pfam" id="PF02347">
    <property type="entry name" value="GDC-P"/>
    <property type="match status" value="2"/>
</dbReference>
<protein>
    <recommendedName>
        <fullName evidence="2">glycine dehydrogenase (aminomethyl-transferring)</fullName>
        <ecNumber evidence="2">1.4.4.2</ecNumber>
    </recommendedName>
</protein>
<evidence type="ECO:0000259" key="7">
    <source>
        <dbReference type="Pfam" id="PF21478"/>
    </source>
</evidence>
<dbReference type="InterPro" id="IPR015424">
    <property type="entry name" value="PyrdxlP-dep_Trfase"/>
</dbReference>
<comment type="cofactor">
    <cofactor evidence="1">
        <name>pyridoxal 5'-phosphate</name>
        <dbReference type="ChEBI" id="CHEBI:597326"/>
    </cofactor>
</comment>
<accession>A0ABQ9F396</accession>
<keyword evidence="9" id="KW-1185">Reference proteome</keyword>
<comment type="catalytic activity">
    <reaction evidence="5">
        <text>N(6)-[(R)-lipoyl]-L-lysyl-[glycine-cleavage complex H protein] + glycine + H(+) = N(6)-[(R)-S(8)-aminomethyldihydrolipoyl]-L-lysyl-[glycine-cleavage complex H protein] + CO2</text>
        <dbReference type="Rhea" id="RHEA:24304"/>
        <dbReference type="Rhea" id="RHEA-COMP:10494"/>
        <dbReference type="Rhea" id="RHEA-COMP:10495"/>
        <dbReference type="ChEBI" id="CHEBI:15378"/>
        <dbReference type="ChEBI" id="CHEBI:16526"/>
        <dbReference type="ChEBI" id="CHEBI:57305"/>
        <dbReference type="ChEBI" id="CHEBI:83099"/>
        <dbReference type="ChEBI" id="CHEBI:83143"/>
        <dbReference type="EC" id="1.4.4.2"/>
    </reaction>
</comment>
<dbReference type="InterPro" id="IPR049316">
    <property type="entry name" value="GDC-P_C"/>
</dbReference>
<evidence type="ECO:0000256" key="4">
    <source>
        <dbReference type="ARBA" id="ARBA00023002"/>
    </source>
</evidence>
<feature type="domain" description="Glycine dehydrogenase C-terminal" evidence="7">
    <location>
        <begin position="517"/>
        <end position="610"/>
    </location>
</feature>
<organism evidence="8 9">
    <name type="scientific">Tegillarca granosa</name>
    <name type="common">Malaysian cockle</name>
    <name type="synonym">Anadara granosa</name>
    <dbReference type="NCBI Taxonomy" id="220873"/>
    <lineage>
        <taxon>Eukaryota</taxon>
        <taxon>Metazoa</taxon>
        <taxon>Spiralia</taxon>
        <taxon>Lophotrochozoa</taxon>
        <taxon>Mollusca</taxon>
        <taxon>Bivalvia</taxon>
        <taxon>Autobranchia</taxon>
        <taxon>Pteriomorphia</taxon>
        <taxon>Arcoida</taxon>
        <taxon>Arcoidea</taxon>
        <taxon>Arcidae</taxon>
        <taxon>Tegillarca</taxon>
    </lineage>
</organism>
<dbReference type="InterPro" id="IPR015422">
    <property type="entry name" value="PyrdxlP-dep_Trfase_small"/>
</dbReference>
<evidence type="ECO:0000256" key="3">
    <source>
        <dbReference type="ARBA" id="ARBA00022898"/>
    </source>
</evidence>
<keyword evidence="4" id="KW-0560">Oxidoreductase</keyword>
<proteinExistence type="predicted"/>
<dbReference type="CDD" id="cd00613">
    <property type="entry name" value="GDC-P"/>
    <property type="match status" value="1"/>
</dbReference>
<dbReference type="InterPro" id="IPR049315">
    <property type="entry name" value="GDC-P_N"/>
</dbReference>
<dbReference type="SUPFAM" id="SSF53383">
    <property type="entry name" value="PLP-dependent transferases"/>
    <property type="match status" value="2"/>
</dbReference>
<evidence type="ECO:0000313" key="9">
    <source>
        <dbReference type="Proteomes" id="UP001217089"/>
    </source>
</evidence>
<dbReference type="Pfam" id="PF21478">
    <property type="entry name" value="GcvP2_C"/>
    <property type="match status" value="1"/>
</dbReference>
<dbReference type="PANTHER" id="PTHR11773">
    <property type="entry name" value="GLYCINE DEHYDROGENASE, DECARBOXYLATING"/>
    <property type="match status" value="1"/>
</dbReference>
<gene>
    <name evidence="8" type="ORF">KUTeg_010590</name>
</gene>
<dbReference type="PANTHER" id="PTHR11773:SF1">
    <property type="entry name" value="GLYCINE DEHYDROGENASE (DECARBOXYLATING), MITOCHONDRIAL"/>
    <property type="match status" value="1"/>
</dbReference>
<feature type="domain" description="Glycine cleavage system P-protein N-terminal" evidence="6">
    <location>
        <begin position="212"/>
        <end position="477"/>
    </location>
</feature>
<dbReference type="Gene3D" id="3.90.1150.10">
    <property type="entry name" value="Aspartate Aminotransferase, domain 1"/>
    <property type="match status" value="2"/>
</dbReference>
<dbReference type="Proteomes" id="UP001217089">
    <property type="component" value="Unassembled WGS sequence"/>
</dbReference>
<keyword evidence="3" id="KW-0663">Pyridoxal phosphate</keyword>
<evidence type="ECO:0000256" key="1">
    <source>
        <dbReference type="ARBA" id="ARBA00001933"/>
    </source>
</evidence>
<feature type="domain" description="Glycine cleavage system P-protein N-terminal" evidence="6">
    <location>
        <begin position="3"/>
        <end position="140"/>
    </location>
</feature>